<evidence type="ECO:0000313" key="8">
    <source>
        <dbReference type="Proteomes" id="UP000439903"/>
    </source>
</evidence>
<protein>
    <recommendedName>
        <fullName evidence="6">Protein PNS1</fullName>
    </recommendedName>
</protein>
<dbReference type="PANTHER" id="PTHR12385">
    <property type="entry name" value="CHOLINE TRANSPORTER-LIKE (SLC FAMILY 44)"/>
    <property type="match status" value="1"/>
</dbReference>
<feature type="transmembrane region" description="Helical" evidence="6">
    <location>
        <begin position="453"/>
        <end position="473"/>
    </location>
</feature>
<feature type="transmembrane region" description="Helical" evidence="6">
    <location>
        <begin position="485"/>
        <end position="510"/>
    </location>
</feature>
<dbReference type="OrthoDB" id="420519at2759"/>
<evidence type="ECO:0000313" key="7">
    <source>
        <dbReference type="EMBL" id="KAF0426370.1"/>
    </source>
</evidence>
<evidence type="ECO:0000256" key="2">
    <source>
        <dbReference type="ARBA" id="ARBA00007168"/>
    </source>
</evidence>
<evidence type="ECO:0000256" key="3">
    <source>
        <dbReference type="ARBA" id="ARBA00022692"/>
    </source>
</evidence>
<dbReference type="EMBL" id="WTPW01001603">
    <property type="protein sequence ID" value="KAF0426370.1"/>
    <property type="molecule type" value="Genomic_DNA"/>
</dbReference>
<reference evidence="7 8" key="1">
    <citation type="journal article" date="2019" name="Environ. Microbiol.">
        <title>At the nexus of three kingdoms: the genome of the mycorrhizal fungus Gigaspora margarita provides insights into plant, endobacterial and fungal interactions.</title>
        <authorList>
            <person name="Venice F."/>
            <person name="Ghignone S."/>
            <person name="Salvioli di Fossalunga A."/>
            <person name="Amselem J."/>
            <person name="Novero M."/>
            <person name="Xianan X."/>
            <person name="Sedzielewska Toro K."/>
            <person name="Morin E."/>
            <person name="Lipzen A."/>
            <person name="Grigoriev I.V."/>
            <person name="Henrissat B."/>
            <person name="Martin F.M."/>
            <person name="Bonfante P."/>
        </authorList>
    </citation>
    <scope>NUCLEOTIDE SEQUENCE [LARGE SCALE GENOMIC DNA]</scope>
    <source>
        <strain evidence="7 8">BEG34</strain>
    </source>
</reference>
<proteinExistence type="inferred from homology"/>
<dbReference type="GO" id="GO:0005886">
    <property type="term" value="C:plasma membrane"/>
    <property type="evidence" value="ECO:0007669"/>
    <property type="project" value="UniProtKB-SubCell"/>
</dbReference>
<sequence>MFSQYTKDLLNRNRESISSGSSQEPGISLFYSVPTLPAEAEIRESISLQTSQVHYHQYDDDDEYQESEPDPALLTTVPLSTHQTTQTAAEIYRDVPSSIATRISSNTMSDGLLPSSSIPPPLLSGLSHRKFKDPVFAVLFITGLIAMTIIGIILLFTTNSYPFKDHTKSVFFVIRDSAWPIFFSITFSLCSSFVWLFFLRSFVQPLVWGTLISVPFVFTAMFIWAFVSSLTGPLRESGKPDPQDNLLLTLSFIPFFISLGSVVFLYTRRKNVKKTINIIELACEILNANRRMVNVSLIILGAYIIFTIIWLIFFSRVFLYGHMVQTSTSTWMFYQNSYLLLFFVFMYLWTSAVLYNIQRVTLAGVVSDWYFYRRELDRDASQDTSSLALRRATTSSLGSVCLGGLILSTVRFLHFINEFTKKNIKRGSIFYCMTTCFACLDGIISVLDKYTLIYVGISGESYFSSAVFTAKLFRRNLVFGLVNDTITNIILWIGTIMISLFCGFATFIYATHSLQSSYGYVVGILASIIPYYISQFFVCIMMDIVDATFLCYAIDLDTNKIHCTKAHEAFSNFQIQ</sequence>
<evidence type="ECO:0000256" key="4">
    <source>
        <dbReference type="ARBA" id="ARBA00022989"/>
    </source>
</evidence>
<feature type="transmembrane region" description="Helical" evidence="6">
    <location>
        <begin position="246"/>
        <end position="266"/>
    </location>
</feature>
<evidence type="ECO:0000256" key="5">
    <source>
        <dbReference type="ARBA" id="ARBA00023136"/>
    </source>
</evidence>
<dbReference type="InterPro" id="IPR007603">
    <property type="entry name" value="Choline_transptr-like"/>
</dbReference>
<dbReference type="GO" id="GO:0022857">
    <property type="term" value="F:transmembrane transporter activity"/>
    <property type="evidence" value="ECO:0007669"/>
    <property type="project" value="UniProtKB-UniRule"/>
</dbReference>
<keyword evidence="4 6" id="KW-1133">Transmembrane helix</keyword>
<feature type="transmembrane region" description="Helical" evidence="6">
    <location>
        <begin position="206"/>
        <end position="226"/>
    </location>
</feature>
<feature type="transmembrane region" description="Helical" evidence="6">
    <location>
        <begin position="331"/>
        <end position="349"/>
    </location>
</feature>
<comment type="caution">
    <text evidence="7">The sequence shown here is derived from an EMBL/GenBank/DDBJ whole genome shotgun (WGS) entry which is preliminary data.</text>
</comment>
<evidence type="ECO:0000256" key="6">
    <source>
        <dbReference type="RuleBase" id="RU368066"/>
    </source>
</evidence>
<gene>
    <name evidence="7" type="ORF">F8M41_006203</name>
</gene>
<name>A0A8H3X8E8_GIGMA</name>
<dbReference type="PANTHER" id="PTHR12385:SF88">
    <property type="entry name" value="CHOLINE TRANSPORTER-LIKE PROTEIN CTL1"/>
    <property type="match status" value="1"/>
</dbReference>
<comment type="similarity">
    <text evidence="2 6">Belongs to the CTL (choline transporter-like) family.</text>
</comment>
<evidence type="ECO:0000256" key="1">
    <source>
        <dbReference type="ARBA" id="ARBA00004141"/>
    </source>
</evidence>
<keyword evidence="3 6" id="KW-0812">Transmembrane</keyword>
<organism evidence="7 8">
    <name type="scientific">Gigaspora margarita</name>
    <dbReference type="NCBI Taxonomy" id="4874"/>
    <lineage>
        <taxon>Eukaryota</taxon>
        <taxon>Fungi</taxon>
        <taxon>Fungi incertae sedis</taxon>
        <taxon>Mucoromycota</taxon>
        <taxon>Glomeromycotina</taxon>
        <taxon>Glomeromycetes</taxon>
        <taxon>Diversisporales</taxon>
        <taxon>Gigasporaceae</taxon>
        <taxon>Gigaspora</taxon>
    </lineage>
</organism>
<dbReference type="AlphaFoldDB" id="A0A8H3X8E8"/>
<dbReference type="Proteomes" id="UP000439903">
    <property type="component" value="Unassembled WGS sequence"/>
</dbReference>
<feature type="transmembrane region" description="Helical" evidence="6">
    <location>
        <begin position="428"/>
        <end position="447"/>
    </location>
</feature>
<keyword evidence="8" id="KW-1185">Reference proteome</keyword>
<accession>A0A8H3X8E8</accession>
<feature type="transmembrane region" description="Helical" evidence="6">
    <location>
        <begin position="516"/>
        <end position="533"/>
    </location>
</feature>
<keyword evidence="5 6" id="KW-0472">Membrane</keyword>
<dbReference type="Pfam" id="PF04515">
    <property type="entry name" value="Choline_transpo"/>
    <property type="match status" value="1"/>
</dbReference>
<comment type="subcellular location">
    <subcellularLocation>
        <location evidence="6">Cell membrane</location>
        <topology evidence="6">Multi-pass membrane protein</topology>
    </subcellularLocation>
    <subcellularLocation>
        <location evidence="1">Membrane</location>
        <topology evidence="1">Multi-pass membrane protein</topology>
    </subcellularLocation>
</comment>
<feature type="transmembrane region" description="Helical" evidence="6">
    <location>
        <begin position="135"/>
        <end position="157"/>
    </location>
</feature>
<feature type="transmembrane region" description="Helical" evidence="6">
    <location>
        <begin position="177"/>
        <end position="199"/>
    </location>
</feature>
<feature type="transmembrane region" description="Helical" evidence="6">
    <location>
        <begin position="297"/>
        <end position="319"/>
    </location>
</feature>
<comment type="function">
    <text evidence="6">Probably involved in transport through the plasma membrane.</text>
</comment>